<evidence type="ECO:0000256" key="1">
    <source>
        <dbReference type="ARBA" id="ARBA00001947"/>
    </source>
</evidence>
<keyword evidence="7" id="KW-0645">Protease</keyword>
<dbReference type="InterPro" id="IPR011650">
    <property type="entry name" value="Peptidase_M20_dimer"/>
</dbReference>
<dbReference type="Gene3D" id="3.30.70.360">
    <property type="match status" value="1"/>
</dbReference>
<name>A0A174EXK4_9FIRM</name>
<evidence type="ECO:0000256" key="3">
    <source>
        <dbReference type="ARBA" id="ARBA00022801"/>
    </source>
</evidence>
<evidence type="ECO:0000256" key="2">
    <source>
        <dbReference type="ARBA" id="ARBA00022723"/>
    </source>
</evidence>
<dbReference type="PANTHER" id="PTHR43808">
    <property type="entry name" value="ACETYLORNITHINE DEACETYLASE"/>
    <property type="match status" value="1"/>
</dbReference>
<protein>
    <submittedName>
        <fullName evidence="7">Carboxypeptidase G2</fullName>
        <ecNumber evidence="7">3.4.17.11</ecNumber>
    </submittedName>
</protein>
<dbReference type="Gene3D" id="3.40.630.10">
    <property type="entry name" value="Zn peptidases"/>
    <property type="match status" value="1"/>
</dbReference>
<dbReference type="Pfam" id="PF07687">
    <property type="entry name" value="M20_dimer"/>
    <property type="match status" value="1"/>
</dbReference>
<evidence type="ECO:0000313" key="8">
    <source>
        <dbReference type="Proteomes" id="UP000095706"/>
    </source>
</evidence>
<gene>
    <name evidence="7" type="primary">cpg2</name>
    <name evidence="7" type="ORF">ERS852406_01911</name>
</gene>
<sequence>MDKRTEQAFAYLEKNEHSMMELLKNLVSIETPSADREANERIAAHLDTYCDALGMERQIHHFEKAGPTFAAWTRPQEKKPILLLGHMDTVHAVGKFGPEPFLVKDDRVYGPGVYDMKGGDVIALFVLRALNAVGYEDRQIKLVLTGDEEVAHAFSHGEAGKLVEQYASGCEAAFNLESGYTSGEVTTRRNGGAIIRVKVKGKAAHAGKEPQKGASAILQAARMITEIESRSVFGYLSFNCGRISGGTGANVIPDSCEFSIGIRYAANAQYEEAIAFLKNLCEHVTVPGTSCTMEQNGYYPAMEMVDGADRLLSLYQESCKLLGEPIPQGIQQSGCSDTSFVTRIGIPALCSLGIQGAGAHSLDEYAIPSSLLVQCKKLVATILAM</sequence>
<dbReference type="Pfam" id="PF01546">
    <property type="entry name" value="Peptidase_M20"/>
    <property type="match status" value="1"/>
</dbReference>
<dbReference type="SUPFAM" id="SSF55031">
    <property type="entry name" value="Bacterial exopeptidase dimerisation domain"/>
    <property type="match status" value="1"/>
</dbReference>
<evidence type="ECO:0000256" key="5">
    <source>
        <dbReference type="PIRSR" id="PIRSR037238-1"/>
    </source>
</evidence>
<keyword evidence="2" id="KW-0479">Metal-binding</keyword>
<dbReference type="InterPro" id="IPR001261">
    <property type="entry name" value="ArgE/DapE_CS"/>
</dbReference>
<organism evidence="7 8">
    <name type="scientific">Fusicatenibacter saccharivorans</name>
    <dbReference type="NCBI Taxonomy" id="1150298"/>
    <lineage>
        <taxon>Bacteria</taxon>
        <taxon>Bacillati</taxon>
        <taxon>Bacillota</taxon>
        <taxon>Clostridia</taxon>
        <taxon>Lachnospirales</taxon>
        <taxon>Lachnospiraceae</taxon>
        <taxon>Fusicatenibacter</taxon>
    </lineage>
</organism>
<dbReference type="PIRSF" id="PIRSF037238">
    <property type="entry name" value="Carboxypeptidase_G2"/>
    <property type="match status" value="1"/>
</dbReference>
<dbReference type="Proteomes" id="UP000095706">
    <property type="component" value="Unassembled WGS sequence"/>
</dbReference>
<dbReference type="GO" id="GO:0004180">
    <property type="term" value="F:carboxypeptidase activity"/>
    <property type="evidence" value="ECO:0007669"/>
    <property type="project" value="UniProtKB-KW"/>
</dbReference>
<dbReference type="InterPro" id="IPR050072">
    <property type="entry name" value="Peptidase_M20A"/>
</dbReference>
<proteinExistence type="predicted"/>
<dbReference type="PANTHER" id="PTHR43808:SF9">
    <property type="entry name" value="BLL0789 PROTEIN"/>
    <property type="match status" value="1"/>
</dbReference>
<keyword evidence="3 7" id="KW-0378">Hydrolase</keyword>
<dbReference type="RefSeq" id="WP_055227862.1">
    <property type="nucleotide sequence ID" value="NZ_CAXSRP010000023.1"/>
</dbReference>
<dbReference type="GO" id="GO:0046872">
    <property type="term" value="F:metal ion binding"/>
    <property type="evidence" value="ECO:0007669"/>
    <property type="project" value="UniProtKB-KW"/>
</dbReference>
<feature type="active site" description="Proton acceptor" evidence="5">
    <location>
        <position position="148"/>
    </location>
</feature>
<keyword evidence="7" id="KW-0121">Carboxypeptidase</keyword>
<dbReference type="InterPro" id="IPR002933">
    <property type="entry name" value="Peptidase_M20"/>
</dbReference>
<evidence type="ECO:0000256" key="4">
    <source>
        <dbReference type="ARBA" id="ARBA00022833"/>
    </source>
</evidence>
<evidence type="ECO:0000313" key="7">
    <source>
        <dbReference type="EMBL" id="CUO40725.1"/>
    </source>
</evidence>
<dbReference type="EC" id="3.4.17.11" evidence="7"/>
<evidence type="ECO:0000259" key="6">
    <source>
        <dbReference type="Pfam" id="PF07687"/>
    </source>
</evidence>
<dbReference type="AlphaFoldDB" id="A0A174EXK4"/>
<dbReference type="InterPro" id="IPR036264">
    <property type="entry name" value="Bact_exopeptidase_dim_dom"/>
</dbReference>
<dbReference type="PROSITE" id="PS00758">
    <property type="entry name" value="ARGE_DAPE_CPG2_1"/>
    <property type="match status" value="1"/>
</dbReference>
<feature type="active site" evidence="5">
    <location>
        <position position="88"/>
    </location>
</feature>
<dbReference type="SUPFAM" id="SSF53187">
    <property type="entry name" value="Zn-dependent exopeptidases"/>
    <property type="match status" value="1"/>
</dbReference>
<comment type="cofactor">
    <cofactor evidence="1">
        <name>Zn(2+)</name>
        <dbReference type="ChEBI" id="CHEBI:29105"/>
    </cofactor>
</comment>
<dbReference type="InterPro" id="IPR017150">
    <property type="entry name" value="Pept_M20_glutamate_carboxypep"/>
</dbReference>
<dbReference type="EMBL" id="CYYV01000008">
    <property type="protein sequence ID" value="CUO40725.1"/>
    <property type="molecule type" value="Genomic_DNA"/>
</dbReference>
<feature type="domain" description="Peptidase M20 dimerisation" evidence="6">
    <location>
        <begin position="191"/>
        <end position="286"/>
    </location>
</feature>
<reference evidence="7 8" key="1">
    <citation type="submission" date="2015-09" db="EMBL/GenBank/DDBJ databases">
        <authorList>
            <consortium name="Pathogen Informatics"/>
        </authorList>
    </citation>
    <scope>NUCLEOTIDE SEQUENCE [LARGE SCALE GENOMIC DNA]</scope>
    <source>
        <strain evidence="7 8">2789STDY5608849</strain>
    </source>
</reference>
<keyword evidence="4" id="KW-0862">Zinc</keyword>
<accession>A0A174EXK4</accession>